<dbReference type="InterPro" id="IPR036291">
    <property type="entry name" value="NAD(P)-bd_dom_sf"/>
</dbReference>
<reference evidence="3 4" key="1">
    <citation type="journal article" date="2020" name="ISME J.">
        <title>Uncovering the hidden diversity of litter-decomposition mechanisms in mushroom-forming fungi.</title>
        <authorList>
            <person name="Floudas D."/>
            <person name="Bentzer J."/>
            <person name="Ahren D."/>
            <person name="Johansson T."/>
            <person name="Persson P."/>
            <person name="Tunlid A."/>
        </authorList>
    </citation>
    <scope>NUCLEOTIDE SEQUENCE [LARGE SCALE GENOMIC DNA]</scope>
    <source>
        <strain evidence="3 4">CBS 406.79</strain>
    </source>
</reference>
<dbReference type="PANTHER" id="PTHR44229">
    <property type="entry name" value="15-HYDROXYPROSTAGLANDIN DEHYDROGENASE [NAD(+)]"/>
    <property type="match status" value="1"/>
</dbReference>
<gene>
    <name evidence="3" type="ORF">D9757_008241</name>
</gene>
<dbReference type="PRINTS" id="PR00081">
    <property type="entry name" value="GDHRDH"/>
</dbReference>
<dbReference type="EMBL" id="JAACJN010000065">
    <property type="protein sequence ID" value="KAF5380218.1"/>
    <property type="molecule type" value="Genomic_DNA"/>
</dbReference>
<name>A0A8H5HBE3_9AGAR</name>
<evidence type="ECO:0008006" key="5">
    <source>
        <dbReference type="Google" id="ProtNLM"/>
    </source>
</evidence>
<evidence type="ECO:0000313" key="4">
    <source>
        <dbReference type="Proteomes" id="UP000518752"/>
    </source>
</evidence>
<evidence type="ECO:0000256" key="2">
    <source>
        <dbReference type="ARBA" id="ARBA00023002"/>
    </source>
</evidence>
<dbReference type="PANTHER" id="PTHR44229:SF4">
    <property type="entry name" value="15-HYDROXYPROSTAGLANDIN DEHYDROGENASE [NAD(+)]"/>
    <property type="match status" value="1"/>
</dbReference>
<dbReference type="AlphaFoldDB" id="A0A8H5HBE3"/>
<evidence type="ECO:0000256" key="1">
    <source>
        <dbReference type="ARBA" id="ARBA00006484"/>
    </source>
</evidence>
<dbReference type="Proteomes" id="UP000518752">
    <property type="component" value="Unassembled WGS sequence"/>
</dbReference>
<organism evidence="3 4">
    <name type="scientific">Collybiopsis confluens</name>
    <dbReference type="NCBI Taxonomy" id="2823264"/>
    <lineage>
        <taxon>Eukaryota</taxon>
        <taxon>Fungi</taxon>
        <taxon>Dikarya</taxon>
        <taxon>Basidiomycota</taxon>
        <taxon>Agaricomycotina</taxon>
        <taxon>Agaricomycetes</taxon>
        <taxon>Agaricomycetidae</taxon>
        <taxon>Agaricales</taxon>
        <taxon>Marasmiineae</taxon>
        <taxon>Omphalotaceae</taxon>
        <taxon>Collybiopsis</taxon>
    </lineage>
</organism>
<keyword evidence="4" id="KW-1185">Reference proteome</keyword>
<protein>
    <recommendedName>
        <fullName evidence="5">NAD(P)-binding protein</fullName>
    </recommendedName>
</protein>
<proteinExistence type="inferred from homology"/>
<dbReference type="GO" id="GO:0005737">
    <property type="term" value="C:cytoplasm"/>
    <property type="evidence" value="ECO:0007669"/>
    <property type="project" value="TreeGrafter"/>
</dbReference>
<comment type="similarity">
    <text evidence="1">Belongs to the short-chain dehydrogenases/reductases (SDR) family.</text>
</comment>
<dbReference type="OrthoDB" id="5371740at2759"/>
<accession>A0A8H5HBE3</accession>
<dbReference type="GO" id="GO:0016616">
    <property type="term" value="F:oxidoreductase activity, acting on the CH-OH group of donors, NAD or NADP as acceptor"/>
    <property type="evidence" value="ECO:0007669"/>
    <property type="project" value="TreeGrafter"/>
</dbReference>
<dbReference type="InterPro" id="IPR002347">
    <property type="entry name" value="SDR_fam"/>
</dbReference>
<keyword evidence="2" id="KW-0560">Oxidoreductase</keyword>
<sequence>MGTRLTAHIRCRNPPLTLTVISRHYPDLHSHSKRSDPMNIPIPTEEETERGFVPISDGQLLEYAERVQGKVVLITGAANGIGRETAMRFASSGAKLVIGDLDVPGAEKAISEIRESGGQAVCMKCDVTIWEEQIALFELAVKTFGCVDVVVANAGVGELSDFTQVKINPATGKPQRPNILAVQVNLIGVMYTLQLAQYFLLVAREDPGSLKAVIALGSVASWVGNPIIPVYVATKHGVLGLVRSLEPAFSAQGIRVAVISPFFAETSIIQNILSPMYRLVLAGIPFTPVSRIAATIVYAATRSDSDIKRGGSSGSAYLLLDDGPVFEVPREGFKMGVYKKLDERANGAFRRLQGLAYTSKVIQDVFGVVGKPIIGSAIAFGIV</sequence>
<comment type="caution">
    <text evidence="3">The sequence shown here is derived from an EMBL/GenBank/DDBJ whole genome shotgun (WGS) entry which is preliminary data.</text>
</comment>
<evidence type="ECO:0000313" key="3">
    <source>
        <dbReference type="EMBL" id="KAF5380218.1"/>
    </source>
</evidence>
<dbReference type="SUPFAM" id="SSF51735">
    <property type="entry name" value="NAD(P)-binding Rossmann-fold domains"/>
    <property type="match status" value="1"/>
</dbReference>
<dbReference type="Gene3D" id="3.40.50.720">
    <property type="entry name" value="NAD(P)-binding Rossmann-like Domain"/>
    <property type="match status" value="1"/>
</dbReference>
<dbReference type="Pfam" id="PF00106">
    <property type="entry name" value="adh_short"/>
    <property type="match status" value="1"/>
</dbReference>